<reference evidence="3 4" key="1">
    <citation type="submission" date="2020-07" db="EMBL/GenBank/DDBJ databases">
        <title>Fungal Genomes of the International Space Station.</title>
        <authorList>
            <person name="Seuylemezian A."/>
            <person name="Singh N.K."/>
            <person name="Wood J."/>
            <person name="Venkateswaran K."/>
        </authorList>
    </citation>
    <scope>NUCLEOTIDE SEQUENCE [LARGE SCALE GENOMIC DNA]</scope>
    <source>
        <strain evidence="3 4">PL-B2</strain>
    </source>
</reference>
<dbReference type="Pfam" id="PF00578">
    <property type="entry name" value="AhpC-TSA"/>
    <property type="match status" value="1"/>
</dbReference>
<protein>
    <submittedName>
        <fullName evidence="3">Redoxin domain-containing protein</fullName>
    </submittedName>
</protein>
<evidence type="ECO:0000313" key="3">
    <source>
        <dbReference type="EMBL" id="MBY0098295.1"/>
    </source>
</evidence>
<dbReference type="SUPFAM" id="SSF52833">
    <property type="entry name" value="Thioredoxin-like"/>
    <property type="match status" value="1"/>
</dbReference>
<dbReference type="Gene3D" id="3.40.30.10">
    <property type="entry name" value="Glutaredoxin"/>
    <property type="match status" value="1"/>
</dbReference>
<comment type="caution">
    <text evidence="3">The sequence shown here is derived from an EMBL/GenBank/DDBJ whole genome shotgun (WGS) entry which is preliminary data.</text>
</comment>
<keyword evidence="4" id="KW-1185">Reference proteome</keyword>
<evidence type="ECO:0000256" key="1">
    <source>
        <dbReference type="ARBA" id="ARBA00023157"/>
    </source>
</evidence>
<evidence type="ECO:0000313" key="4">
    <source>
        <dbReference type="Proteomes" id="UP000769780"/>
    </source>
</evidence>
<organism evidence="3 4">
    <name type="scientific">Mesobacillus maritimus</name>
    <dbReference type="NCBI Taxonomy" id="1643336"/>
    <lineage>
        <taxon>Bacteria</taxon>
        <taxon>Bacillati</taxon>
        <taxon>Bacillota</taxon>
        <taxon>Bacilli</taxon>
        <taxon>Bacillales</taxon>
        <taxon>Bacillaceae</taxon>
        <taxon>Mesobacillus</taxon>
    </lineage>
</organism>
<evidence type="ECO:0000259" key="2">
    <source>
        <dbReference type="Pfam" id="PF00578"/>
    </source>
</evidence>
<dbReference type="InterPro" id="IPR000866">
    <property type="entry name" value="AhpC/TSA"/>
</dbReference>
<dbReference type="EMBL" id="JACWFH010000021">
    <property type="protein sequence ID" value="MBY0098295.1"/>
    <property type="molecule type" value="Genomic_DNA"/>
</dbReference>
<dbReference type="InterPro" id="IPR036249">
    <property type="entry name" value="Thioredoxin-like_sf"/>
</dbReference>
<feature type="domain" description="Alkyl hydroperoxide reductase subunit C/ Thiol specific antioxidant" evidence="2">
    <location>
        <begin position="21"/>
        <end position="60"/>
    </location>
</feature>
<name>A0ABS7K838_9BACI</name>
<keyword evidence="1" id="KW-1015">Disulfide bond</keyword>
<sequence>MNEDLLKKSSQPIEFYATRDDKAPSFSADAVDGSEIRRIRLDEFKGKWVVLFFYPSDFTAV</sequence>
<accession>A0ABS7K838</accession>
<proteinExistence type="predicted"/>
<dbReference type="Proteomes" id="UP000769780">
    <property type="component" value="Unassembled WGS sequence"/>
</dbReference>
<gene>
    <name evidence="3" type="ORF">H0185_15965</name>
</gene>